<evidence type="ECO:0000259" key="3">
    <source>
        <dbReference type="PROSITE" id="PS50137"/>
    </source>
</evidence>
<dbReference type="OrthoDB" id="2392202at2759"/>
<feature type="compositionally biased region" description="Pro residues" evidence="2">
    <location>
        <begin position="31"/>
        <end position="58"/>
    </location>
</feature>
<dbReference type="SMART" id="SM00358">
    <property type="entry name" value="DSRM"/>
    <property type="match status" value="1"/>
</dbReference>
<accession>A0A4Y7TY84</accession>
<sequence length="146" mass="15501">MLVSEKSPPSTRTVTPPPLKKVKAEPMSVEPAPPPPPIFFGSAPPPSPGPARPPPPLQAPTMSMPRVNPLAPAQPTLPFLPLFNQTAAQRRVSVEYSAQFTGPSHAGTWVVRCIVNGIPKGEGKGSSKQTAKEEAARQAFYAMGWT</sequence>
<dbReference type="Proteomes" id="UP000298030">
    <property type="component" value="Unassembled WGS sequence"/>
</dbReference>
<dbReference type="Gene3D" id="3.30.160.20">
    <property type="match status" value="1"/>
</dbReference>
<dbReference type="CDD" id="cd10845">
    <property type="entry name" value="DSRM_RNAse_III_family"/>
    <property type="match status" value="1"/>
</dbReference>
<dbReference type="Pfam" id="PF00035">
    <property type="entry name" value="dsrm"/>
    <property type="match status" value="1"/>
</dbReference>
<gene>
    <name evidence="4" type="ORF">FA13DRAFT_1724922</name>
</gene>
<keyword evidence="1" id="KW-0694">RNA-binding</keyword>
<dbReference type="SUPFAM" id="SSF54768">
    <property type="entry name" value="dsRNA-binding domain-like"/>
    <property type="match status" value="1"/>
</dbReference>
<organism evidence="4 5">
    <name type="scientific">Coprinellus micaceus</name>
    <name type="common">Glistening ink-cap mushroom</name>
    <name type="synonym">Coprinus micaceus</name>
    <dbReference type="NCBI Taxonomy" id="71717"/>
    <lineage>
        <taxon>Eukaryota</taxon>
        <taxon>Fungi</taxon>
        <taxon>Dikarya</taxon>
        <taxon>Basidiomycota</taxon>
        <taxon>Agaricomycotina</taxon>
        <taxon>Agaricomycetes</taxon>
        <taxon>Agaricomycetidae</taxon>
        <taxon>Agaricales</taxon>
        <taxon>Agaricineae</taxon>
        <taxon>Psathyrellaceae</taxon>
        <taxon>Coprinellus</taxon>
    </lineage>
</organism>
<evidence type="ECO:0000256" key="2">
    <source>
        <dbReference type="SAM" id="MobiDB-lite"/>
    </source>
</evidence>
<evidence type="ECO:0000256" key="1">
    <source>
        <dbReference type="PROSITE-ProRule" id="PRU00266"/>
    </source>
</evidence>
<feature type="region of interest" description="Disordered" evidence="2">
    <location>
        <begin position="1"/>
        <end position="70"/>
    </location>
</feature>
<dbReference type="AlphaFoldDB" id="A0A4Y7TY84"/>
<name>A0A4Y7TY84_COPMI</name>
<feature type="domain" description="DRBM" evidence="3">
    <location>
        <begin position="75"/>
        <end position="145"/>
    </location>
</feature>
<evidence type="ECO:0000313" key="5">
    <source>
        <dbReference type="Proteomes" id="UP000298030"/>
    </source>
</evidence>
<dbReference type="InterPro" id="IPR014720">
    <property type="entry name" value="dsRBD_dom"/>
</dbReference>
<reference evidence="4 5" key="1">
    <citation type="journal article" date="2019" name="Nat. Ecol. Evol.">
        <title>Megaphylogeny resolves global patterns of mushroom evolution.</title>
        <authorList>
            <person name="Varga T."/>
            <person name="Krizsan K."/>
            <person name="Foldi C."/>
            <person name="Dima B."/>
            <person name="Sanchez-Garcia M."/>
            <person name="Sanchez-Ramirez S."/>
            <person name="Szollosi G.J."/>
            <person name="Szarkandi J.G."/>
            <person name="Papp V."/>
            <person name="Albert L."/>
            <person name="Andreopoulos W."/>
            <person name="Angelini C."/>
            <person name="Antonin V."/>
            <person name="Barry K.W."/>
            <person name="Bougher N.L."/>
            <person name="Buchanan P."/>
            <person name="Buyck B."/>
            <person name="Bense V."/>
            <person name="Catcheside P."/>
            <person name="Chovatia M."/>
            <person name="Cooper J."/>
            <person name="Damon W."/>
            <person name="Desjardin D."/>
            <person name="Finy P."/>
            <person name="Geml J."/>
            <person name="Haridas S."/>
            <person name="Hughes K."/>
            <person name="Justo A."/>
            <person name="Karasinski D."/>
            <person name="Kautmanova I."/>
            <person name="Kiss B."/>
            <person name="Kocsube S."/>
            <person name="Kotiranta H."/>
            <person name="LaButti K.M."/>
            <person name="Lechner B.E."/>
            <person name="Liimatainen K."/>
            <person name="Lipzen A."/>
            <person name="Lukacs Z."/>
            <person name="Mihaltcheva S."/>
            <person name="Morgado L.N."/>
            <person name="Niskanen T."/>
            <person name="Noordeloos M.E."/>
            <person name="Ohm R.A."/>
            <person name="Ortiz-Santana B."/>
            <person name="Ovrebo C."/>
            <person name="Racz N."/>
            <person name="Riley R."/>
            <person name="Savchenko A."/>
            <person name="Shiryaev A."/>
            <person name="Soop K."/>
            <person name="Spirin V."/>
            <person name="Szebenyi C."/>
            <person name="Tomsovsky M."/>
            <person name="Tulloss R.E."/>
            <person name="Uehling J."/>
            <person name="Grigoriev I.V."/>
            <person name="Vagvolgyi C."/>
            <person name="Papp T."/>
            <person name="Martin F.M."/>
            <person name="Miettinen O."/>
            <person name="Hibbett D.S."/>
            <person name="Nagy L.G."/>
        </authorList>
    </citation>
    <scope>NUCLEOTIDE SEQUENCE [LARGE SCALE GENOMIC DNA]</scope>
    <source>
        <strain evidence="4 5">FP101781</strain>
    </source>
</reference>
<dbReference type="EMBL" id="QPFP01000002">
    <property type="protein sequence ID" value="TEB38971.1"/>
    <property type="molecule type" value="Genomic_DNA"/>
</dbReference>
<dbReference type="PROSITE" id="PS50137">
    <property type="entry name" value="DS_RBD"/>
    <property type="match status" value="1"/>
</dbReference>
<proteinExistence type="predicted"/>
<protein>
    <recommendedName>
        <fullName evidence="3">DRBM domain-containing protein</fullName>
    </recommendedName>
</protein>
<comment type="caution">
    <text evidence="4">The sequence shown here is derived from an EMBL/GenBank/DDBJ whole genome shotgun (WGS) entry which is preliminary data.</text>
</comment>
<keyword evidence="5" id="KW-1185">Reference proteome</keyword>
<evidence type="ECO:0000313" key="4">
    <source>
        <dbReference type="EMBL" id="TEB38971.1"/>
    </source>
</evidence>
<dbReference type="GO" id="GO:0003723">
    <property type="term" value="F:RNA binding"/>
    <property type="evidence" value="ECO:0007669"/>
    <property type="project" value="UniProtKB-UniRule"/>
</dbReference>
<dbReference type="STRING" id="71717.A0A4Y7TY84"/>